<feature type="transmembrane region" description="Helical" evidence="2">
    <location>
        <begin position="251"/>
        <end position="273"/>
    </location>
</feature>
<accession>A0A812U1M0</accession>
<feature type="transmembrane region" description="Helical" evidence="2">
    <location>
        <begin position="447"/>
        <end position="469"/>
    </location>
</feature>
<sequence length="508" mass="57481">MVSGSVDPAEDRSGGEEASLQEEDVPIPQERQGDNSASEVSPISDERLLAHRLTNFISTMELIRPDILRAIPVSLVVHLIPWYWWRGLPMVSLSKVTHGIDEFISHCWQAAAWQKYINILLLYQALPAFGVATFFAIIAFVLYALDILPASDVTTLKSAWCLGSGVGAFYLALLLSYRRSMVFLDLACIHQEDRRLKAEGILSMGGFLKRSKSMLVLWGGRYVQRLWCVFELSAFIHSHGERASIRMCPPLLGPTLLGGHFAFSVGSLLLLNWHWEREGLDVGRALFGLVCVPAFTFAVHSVRAYFRSIDLLDKQLRQFSISECQSSCCEAEHPNGMSCDRQVLLSCISKWFGSVQAFELCVQSDVRARMVHQLANDTLTYPRILLAASPALFALMDLIIWFNTEIYWLMVELYRPLSYWLGVFPFVIKLVFHISHRLRARLCTMCLDILLSLTIVVFAISLFLGINLVEEIYLRQLLPNHLHASLAFLSICILLAALSWCCMPRIRY</sequence>
<comment type="caution">
    <text evidence="3">The sequence shown here is derived from an EMBL/GenBank/DDBJ whole genome shotgun (WGS) entry which is preliminary data.</text>
</comment>
<feature type="transmembrane region" description="Helical" evidence="2">
    <location>
        <begin position="417"/>
        <end position="435"/>
    </location>
</feature>
<feature type="transmembrane region" description="Helical" evidence="2">
    <location>
        <begin position="384"/>
        <end position="402"/>
    </location>
</feature>
<keyword evidence="4" id="KW-1185">Reference proteome</keyword>
<feature type="transmembrane region" description="Helical" evidence="2">
    <location>
        <begin position="157"/>
        <end position="177"/>
    </location>
</feature>
<keyword evidence="2" id="KW-0812">Transmembrane</keyword>
<keyword evidence="2" id="KW-0472">Membrane</keyword>
<evidence type="ECO:0000313" key="4">
    <source>
        <dbReference type="Proteomes" id="UP000604046"/>
    </source>
</evidence>
<proteinExistence type="predicted"/>
<evidence type="ECO:0000313" key="3">
    <source>
        <dbReference type="EMBL" id="CAE7547271.1"/>
    </source>
</evidence>
<keyword evidence="2" id="KW-1133">Transmembrane helix</keyword>
<feature type="transmembrane region" description="Helical" evidence="2">
    <location>
        <begin position="120"/>
        <end position="145"/>
    </location>
</feature>
<feature type="region of interest" description="Disordered" evidence="1">
    <location>
        <begin position="1"/>
        <end position="42"/>
    </location>
</feature>
<name>A0A812U1M0_9DINO</name>
<gene>
    <name evidence="3" type="ORF">SNAT2548_LOCUS30713</name>
</gene>
<evidence type="ECO:0000256" key="2">
    <source>
        <dbReference type="SAM" id="Phobius"/>
    </source>
</evidence>
<feature type="transmembrane region" description="Helical" evidence="2">
    <location>
        <begin position="481"/>
        <end position="503"/>
    </location>
</feature>
<reference evidence="3" key="1">
    <citation type="submission" date="2021-02" db="EMBL/GenBank/DDBJ databases">
        <authorList>
            <person name="Dougan E. K."/>
            <person name="Rhodes N."/>
            <person name="Thang M."/>
            <person name="Chan C."/>
        </authorList>
    </citation>
    <scope>NUCLEOTIDE SEQUENCE</scope>
</reference>
<dbReference type="AlphaFoldDB" id="A0A812U1M0"/>
<dbReference type="EMBL" id="CAJNDS010002620">
    <property type="protein sequence ID" value="CAE7547271.1"/>
    <property type="molecule type" value="Genomic_DNA"/>
</dbReference>
<evidence type="ECO:0000256" key="1">
    <source>
        <dbReference type="SAM" id="MobiDB-lite"/>
    </source>
</evidence>
<dbReference type="Proteomes" id="UP000604046">
    <property type="component" value="Unassembled WGS sequence"/>
</dbReference>
<organism evidence="3 4">
    <name type="scientific">Symbiodinium natans</name>
    <dbReference type="NCBI Taxonomy" id="878477"/>
    <lineage>
        <taxon>Eukaryota</taxon>
        <taxon>Sar</taxon>
        <taxon>Alveolata</taxon>
        <taxon>Dinophyceae</taxon>
        <taxon>Suessiales</taxon>
        <taxon>Symbiodiniaceae</taxon>
        <taxon>Symbiodinium</taxon>
    </lineage>
</organism>
<feature type="transmembrane region" description="Helical" evidence="2">
    <location>
        <begin position="285"/>
        <end position="306"/>
    </location>
</feature>
<protein>
    <submittedName>
        <fullName evidence="3">Uncharacterized protein</fullName>
    </submittedName>
</protein>